<dbReference type="EMBL" id="BAABME010016097">
    <property type="protein sequence ID" value="GAA0144457.1"/>
    <property type="molecule type" value="Genomic_DNA"/>
</dbReference>
<dbReference type="Proteomes" id="UP001454036">
    <property type="component" value="Unassembled WGS sequence"/>
</dbReference>
<feature type="region of interest" description="Disordered" evidence="1">
    <location>
        <begin position="1"/>
        <end position="98"/>
    </location>
</feature>
<dbReference type="AlphaFoldDB" id="A0AAV3NYF0"/>
<evidence type="ECO:0000256" key="1">
    <source>
        <dbReference type="SAM" id="MobiDB-lite"/>
    </source>
</evidence>
<feature type="compositionally biased region" description="Basic and acidic residues" evidence="1">
    <location>
        <begin position="78"/>
        <end position="90"/>
    </location>
</feature>
<accession>A0AAV3NYF0</accession>
<sequence>MGNKSDSGSRGGKRNPEISKTYQKKSKGKKAPKPVRETADGWPIPLQVVPSSPESSVQPEEEDISAYNEKSSSIHNVPRVEKNKGVHSDDSTNVGDDIILPNIGKKAGELSVTDTLNRGSEPQLYGEEVLGTQYNASTVENKGMEDDYSEAEKDTTLHDADDVIGVTPSDNTTRNDSDDSTTVANILKGLREEQKGQLNVDEMDTMGNRSNKMRRLRKGVPTGHVRNEPISKVRVDEGLDADVVFVFEKTGTCRKRTRASLAAAREAAQGA</sequence>
<comment type="caution">
    <text evidence="2">The sequence shown here is derived from an EMBL/GenBank/DDBJ whole genome shotgun (WGS) entry which is preliminary data.</text>
</comment>
<proteinExistence type="predicted"/>
<protein>
    <submittedName>
        <fullName evidence="2">Uncharacterized protein</fullName>
    </submittedName>
</protein>
<reference evidence="2 3" key="1">
    <citation type="submission" date="2024-01" db="EMBL/GenBank/DDBJ databases">
        <title>The complete chloroplast genome sequence of Lithospermum erythrorhizon: insights into the phylogenetic relationship among Boraginaceae species and the maternal lineages of purple gromwells.</title>
        <authorList>
            <person name="Okada T."/>
            <person name="Watanabe K."/>
        </authorList>
    </citation>
    <scope>NUCLEOTIDE SEQUENCE [LARGE SCALE GENOMIC DNA]</scope>
</reference>
<evidence type="ECO:0000313" key="2">
    <source>
        <dbReference type="EMBL" id="GAA0144457.1"/>
    </source>
</evidence>
<name>A0AAV3NYF0_LITER</name>
<keyword evidence="3" id="KW-1185">Reference proteome</keyword>
<gene>
    <name evidence="2" type="ORF">LIER_35936</name>
</gene>
<feature type="compositionally biased region" description="Low complexity" evidence="1">
    <location>
        <begin position="47"/>
        <end position="58"/>
    </location>
</feature>
<organism evidence="2 3">
    <name type="scientific">Lithospermum erythrorhizon</name>
    <name type="common">Purple gromwell</name>
    <name type="synonym">Lithospermum officinale var. erythrorhizon</name>
    <dbReference type="NCBI Taxonomy" id="34254"/>
    <lineage>
        <taxon>Eukaryota</taxon>
        <taxon>Viridiplantae</taxon>
        <taxon>Streptophyta</taxon>
        <taxon>Embryophyta</taxon>
        <taxon>Tracheophyta</taxon>
        <taxon>Spermatophyta</taxon>
        <taxon>Magnoliopsida</taxon>
        <taxon>eudicotyledons</taxon>
        <taxon>Gunneridae</taxon>
        <taxon>Pentapetalae</taxon>
        <taxon>asterids</taxon>
        <taxon>lamiids</taxon>
        <taxon>Boraginales</taxon>
        <taxon>Boraginaceae</taxon>
        <taxon>Boraginoideae</taxon>
        <taxon>Lithospermeae</taxon>
        <taxon>Lithospermum</taxon>
    </lineage>
</organism>
<evidence type="ECO:0000313" key="3">
    <source>
        <dbReference type="Proteomes" id="UP001454036"/>
    </source>
</evidence>
<feature type="compositionally biased region" description="Basic residues" evidence="1">
    <location>
        <begin position="22"/>
        <end position="33"/>
    </location>
</feature>